<evidence type="ECO:0000256" key="2">
    <source>
        <dbReference type="SAM" id="MobiDB-lite"/>
    </source>
</evidence>
<dbReference type="STRING" id="1344003.SAMN05445060_2613"/>
<dbReference type="RefSeq" id="WP_076480147.1">
    <property type="nucleotide sequence ID" value="NZ_FTNT01000007.1"/>
</dbReference>
<dbReference type="EMBL" id="FTNT01000007">
    <property type="protein sequence ID" value="SIS09081.1"/>
    <property type="molecule type" value="Genomic_DNA"/>
</dbReference>
<proteinExistence type="predicted"/>
<name>A0A1N7G935_9NOCA</name>
<evidence type="ECO:0000313" key="4">
    <source>
        <dbReference type="Proteomes" id="UP000186218"/>
    </source>
</evidence>
<reference evidence="3 4" key="1">
    <citation type="submission" date="2017-01" db="EMBL/GenBank/DDBJ databases">
        <authorList>
            <person name="Mah S.A."/>
            <person name="Swanson W.J."/>
            <person name="Moy G.W."/>
            <person name="Vacquier V.D."/>
        </authorList>
    </citation>
    <scope>NUCLEOTIDE SEQUENCE [LARGE SCALE GENOMIC DNA]</scope>
    <source>
        <strain evidence="3 4">CPCC 203464</strain>
    </source>
</reference>
<evidence type="ECO:0000313" key="3">
    <source>
        <dbReference type="EMBL" id="SIS09081.1"/>
    </source>
</evidence>
<keyword evidence="4" id="KW-1185">Reference proteome</keyword>
<dbReference type="Gene3D" id="3.40.50.150">
    <property type="entry name" value="Vaccinia Virus protein VP39"/>
    <property type="match status" value="1"/>
</dbReference>
<dbReference type="Proteomes" id="UP000186218">
    <property type="component" value="Unassembled WGS sequence"/>
</dbReference>
<dbReference type="GO" id="GO:0006596">
    <property type="term" value="P:polyamine biosynthetic process"/>
    <property type="evidence" value="ECO:0007669"/>
    <property type="project" value="UniProtKB-KW"/>
</dbReference>
<dbReference type="AlphaFoldDB" id="A0A1N7G935"/>
<dbReference type="SUPFAM" id="SSF53335">
    <property type="entry name" value="S-adenosyl-L-methionine-dependent methyltransferases"/>
    <property type="match status" value="1"/>
</dbReference>
<dbReference type="InterPro" id="IPR029063">
    <property type="entry name" value="SAM-dependent_MTases_sf"/>
</dbReference>
<organism evidence="3 4">
    <name type="scientific">Williamsia sterculiae</name>
    <dbReference type="NCBI Taxonomy" id="1344003"/>
    <lineage>
        <taxon>Bacteria</taxon>
        <taxon>Bacillati</taxon>
        <taxon>Actinomycetota</taxon>
        <taxon>Actinomycetes</taxon>
        <taxon>Mycobacteriales</taxon>
        <taxon>Nocardiaceae</taxon>
        <taxon>Williamsia</taxon>
    </lineage>
</organism>
<dbReference type="CDD" id="cd02440">
    <property type="entry name" value="AdoMet_MTases"/>
    <property type="match status" value="1"/>
</dbReference>
<accession>A0A1N7G935</accession>
<sequence length="286" mass="31350">MLCGVSRRRDPRRAHDEQSRGTSPDPPPGVHRIDSGTCELVADRFSGGWMLLVNGVESSHIDPDHPDALEFEYMRWMANLIHDRFPSDGRMRAVHLGGAGCALARHLDATYPQARQVAVEIDAELARLVREWFDLPRAPRLRIRVGDAAQVTAELTAHGREVIVRDVFTGAVTPRPLITRDFTRRVHDVLVPGGLYLVNCGDHRDLRLARAEIATIGSVFGEVVVVADGAMLKGRRYGNVVIAGSDTPFGDLATVARLLRSDPMPAQILDDATARRFAGSATPISD</sequence>
<gene>
    <name evidence="3" type="ORF">SAMN05445060_2613</name>
</gene>
<dbReference type="PANTHER" id="PTHR43317:SF1">
    <property type="entry name" value="THERMOSPERMINE SYNTHASE ACAULIS5"/>
    <property type="match status" value="1"/>
</dbReference>
<keyword evidence="1" id="KW-0620">Polyamine biosynthesis</keyword>
<protein>
    <submittedName>
        <fullName evidence="3">Spermidine synthase</fullName>
    </submittedName>
</protein>
<feature type="region of interest" description="Disordered" evidence="2">
    <location>
        <begin position="1"/>
        <end position="32"/>
    </location>
</feature>
<evidence type="ECO:0000256" key="1">
    <source>
        <dbReference type="ARBA" id="ARBA00023115"/>
    </source>
</evidence>
<dbReference type="NCBIfam" id="NF037959">
    <property type="entry name" value="MFS_SpdSyn"/>
    <property type="match status" value="1"/>
</dbReference>
<dbReference type="PANTHER" id="PTHR43317">
    <property type="entry name" value="THERMOSPERMINE SYNTHASE ACAULIS5"/>
    <property type="match status" value="1"/>
</dbReference>